<dbReference type="InterPro" id="IPR003594">
    <property type="entry name" value="HATPase_dom"/>
</dbReference>
<evidence type="ECO:0000256" key="5">
    <source>
        <dbReference type="ARBA" id="ARBA00022553"/>
    </source>
</evidence>
<keyword evidence="5" id="KW-0597">Phosphoprotein</keyword>
<feature type="transmembrane region" description="Helical" evidence="12">
    <location>
        <begin position="35"/>
        <end position="56"/>
    </location>
</feature>
<dbReference type="SMART" id="SM00388">
    <property type="entry name" value="HisKA"/>
    <property type="match status" value="1"/>
</dbReference>
<keyword evidence="9" id="KW-0067">ATP-binding</keyword>
<evidence type="ECO:0000256" key="4">
    <source>
        <dbReference type="ARBA" id="ARBA00022475"/>
    </source>
</evidence>
<keyword evidence="10" id="KW-0902">Two-component regulatory system</keyword>
<evidence type="ECO:0000259" key="13">
    <source>
        <dbReference type="PROSITE" id="PS50109"/>
    </source>
</evidence>
<dbReference type="InterPro" id="IPR050736">
    <property type="entry name" value="Sensor_HK_Regulatory"/>
</dbReference>
<dbReference type="InterPro" id="IPR036890">
    <property type="entry name" value="HATPase_C_sf"/>
</dbReference>
<dbReference type="GO" id="GO:0005524">
    <property type="term" value="F:ATP binding"/>
    <property type="evidence" value="ECO:0007669"/>
    <property type="project" value="UniProtKB-KW"/>
</dbReference>
<dbReference type="Gene3D" id="3.30.565.10">
    <property type="entry name" value="Histidine kinase-like ATPase, C-terminal domain"/>
    <property type="match status" value="1"/>
</dbReference>
<evidence type="ECO:0000313" key="14">
    <source>
        <dbReference type="EMBL" id="OGY93162.1"/>
    </source>
</evidence>
<sequence>MELTVINVLLTVSFLITAVLSTLMAIRSTLLSSKFLAAASFGAVVWIVSMIIYLNVNNLFGLIFSARMLYIAGAIIITNFVYFTYTFLRETLKDGKLKAIIIGFPLLIFSPLILFSDTVIKDVNFVNHAYRAVQFGGLYFLYAAYMIIWSIVGYYYLIRKAINARDKTIKRQLTYVGLGTISAVTFGLIFDIILPGFGRFDFYWLGPVLVTFFVIFASYAIARHHLFNVKVIATELFSTLLFVVLVIRFVLSDSTNQYLLNGIIALSFLVFDILLIRSVWKEVGTREKVEKLAEQLRLTNEKLKQADLAKSEFLSIAAHQLRTPLTGIKGYISMFLEGDYGKFTPEQTTELEGIFRSADRLTRLIDVFLNVSRIETGRLDIKKEPVQFMEIVSAVRKDLAQQAAKKGLEITIQPPSEPLPLMMLDRDKIHDVTMNLVDNAIKYTPKGWVNIRVARSPSLLTFSVQDSGLGISANDIDKLFQKFTRAEAVTRIHTGGSGLGLFIAKKIVEAHGGRIWVESEGVGKGSLFNFTLPIESGLPEVSSDVKNPALESAK</sequence>
<evidence type="ECO:0000256" key="11">
    <source>
        <dbReference type="ARBA" id="ARBA00023136"/>
    </source>
</evidence>
<keyword evidence="4" id="KW-1003">Cell membrane</keyword>
<dbReference type="InterPro" id="IPR031621">
    <property type="entry name" value="HisKA_7TM"/>
</dbReference>
<feature type="transmembrane region" description="Helical" evidence="12">
    <location>
        <begin position="229"/>
        <end position="251"/>
    </location>
</feature>
<feature type="domain" description="Histidine kinase" evidence="13">
    <location>
        <begin position="316"/>
        <end position="536"/>
    </location>
</feature>
<protein>
    <recommendedName>
        <fullName evidence="3">histidine kinase</fullName>
        <ecNumber evidence="3">2.7.13.3</ecNumber>
    </recommendedName>
</protein>
<dbReference type="SMART" id="SM00387">
    <property type="entry name" value="HATPase_c"/>
    <property type="match status" value="1"/>
</dbReference>
<dbReference type="Gene3D" id="1.10.287.130">
    <property type="match status" value="1"/>
</dbReference>
<dbReference type="STRING" id="1798553.A3H70_02790"/>
<keyword evidence="8" id="KW-0418">Kinase</keyword>
<reference evidence="14 15" key="1">
    <citation type="journal article" date="2016" name="Nat. Commun.">
        <title>Thousands of microbial genomes shed light on interconnected biogeochemical processes in an aquifer system.</title>
        <authorList>
            <person name="Anantharaman K."/>
            <person name="Brown C.T."/>
            <person name="Hug L.A."/>
            <person name="Sharon I."/>
            <person name="Castelle C.J."/>
            <person name="Probst A.J."/>
            <person name="Thomas B.C."/>
            <person name="Singh A."/>
            <person name="Wilkins M.J."/>
            <person name="Karaoz U."/>
            <person name="Brodie E.L."/>
            <person name="Williams K.H."/>
            <person name="Hubbard S.S."/>
            <person name="Banfield J.F."/>
        </authorList>
    </citation>
    <scope>NUCLEOTIDE SEQUENCE [LARGE SCALE GENOMIC DNA]</scope>
</reference>
<feature type="transmembrane region" description="Helical" evidence="12">
    <location>
        <begin position="173"/>
        <end position="196"/>
    </location>
</feature>
<feature type="transmembrane region" description="Helical" evidence="12">
    <location>
        <begin position="100"/>
        <end position="119"/>
    </location>
</feature>
<comment type="caution">
    <text evidence="14">The sequence shown here is derived from an EMBL/GenBank/DDBJ whole genome shotgun (WGS) entry which is preliminary data.</text>
</comment>
<dbReference type="Pfam" id="PF16927">
    <property type="entry name" value="HisKA_7TM"/>
    <property type="match status" value="1"/>
</dbReference>
<dbReference type="PANTHER" id="PTHR43711">
    <property type="entry name" value="TWO-COMPONENT HISTIDINE KINASE"/>
    <property type="match status" value="1"/>
</dbReference>
<dbReference type="EMBL" id="MHKO01000003">
    <property type="protein sequence ID" value="OGY93162.1"/>
    <property type="molecule type" value="Genomic_DNA"/>
</dbReference>
<gene>
    <name evidence="14" type="ORF">A3H70_02790</name>
</gene>
<dbReference type="SUPFAM" id="SSF55874">
    <property type="entry name" value="ATPase domain of HSP90 chaperone/DNA topoisomerase II/histidine kinase"/>
    <property type="match status" value="1"/>
</dbReference>
<dbReference type="PROSITE" id="PS50109">
    <property type="entry name" value="HIS_KIN"/>
    <property type="match status" value="1"/>
</dbReference>
<keyword evidence="12" id="KW-1133">Transmembrane helix</keyword>
<dbReference type="Pfam" id="PF00512">
    <property type="entry name" value="HisKA"/>
    <property type="match status" value="1"/>
</dbReference>
<dbReference type="InterPro" id="IPR003661">
    <property type="entry name" value="HisK_dim/P_dom"/>
</dbReference>
<dbReference type="Pfam" id="PF02518">
    <property type="entry name" value="HATPase_c"/>
    <property type="match status" value="1"/>
</dbReference>
<dbReference type="Proteomes" id="UP000178109">
    <property type="component" value="Unassembled WGS sequence"/>
</dbReference>
<evidence type="ECO:0000256" key="7">
    <source>
        <dbReference type="ARBA" id="ARBA00022741"/>
    </source>
</evidence>
<dbReference type="InterPro" id="IPR036097">
    <property type="entry name" value="HisK_dim/P_sf"/>
</dbReference>
<dbReference type="InterPro" id="IPR004358">
    <property type="entry name" value="Sig_transdc_His_kin-like_C"/>
</dbReference>
<evidence type="ECO:0000256" key="10">
    <source>
        <dbReference type="ARBA" id="ARBA00023012"/>
    </source>
</evidence>
<comment type="subcellular location">
    <subcellularLocation>
        <location evidence="2">Cell membrane</location>
    </subcellularLocation>
</comment>
<feature type="transmembrane region" description="Helical" evidence="12">
    <location>
        <begin position="257"/>
        <end position="276"/>
    </location>
</feature>
<keyword evidence="11 12" id="KW-0472">Membrane</keyword>
<evidence type="ECO:0000256" key="2">
    <source>
        <dbReference type="ARBA" id="ARBA00004236"/>
    </source>
</evidence>
<dbReference type="GO" id="GO:0005886">
    <property type="term" value="C:plasma membrane"/>
    <property type="evidence" value="ECO:0007669"/>
    <property type="project" value="UniProtKB-SubCell"/>
</dbReference>
<dbReference type="CDD" id="cd00082">
    <property type="entry name" value="HisKA"/>
    <property type="match status" value="1"/>
</dbReference>
<evidence type="ECO:0000256" key="9">
    <source>
        <dbReference type="ARBA" id="ARBA00022840"/>
    </source>
</evidence>
<evidence type="ECO:0000256" key="12">
    <source>
        <dbReference type="SAM" id="Phobius"/>
    </source>
</evidence>
<dbReference type="SUPFAM" id="SSF47384">
    <property type="entry name" value="Homodimeric domain of signal transducing histidine kinase"/>
    <property type="match status" value="1"/>
</dbReference>
<keyword evidence="12" id="KW-0812">Transmembrane</keyword>
<evidence type="ECO:0000256" key="6">
    <source>
        <dbReference type="ARBA" id="ARBA00022679"/>
    </source>
</evidence>
<dbReference type="FunFam" id="3.30.565.10:FF:000023">
    <property type="entry name" value="PAS domain-containing sensor histidine kinase"/>
    <property type="match status" value="1"/>
</dbReference>
<feature type="transmembrane region" description="Helical" evidence="12">
    <location>
        <begin position="202"/>
        <end position="222"/>
    </location>
</feature>
<proteinExistence type="predicted"/>
<dbReference type="GO" id="GO:0000155">
    <property type="term" value="F:phosphorelay sensor kinase activity"/>
    <property type="evidence" value="ECO:0007669"/>
    <property type="project" value="InterPro"/>
</dbReference>
<accession>A0A1G2BVL2</accession>
<name>A0A1G2BVL2_9BACT</name>
<evidence type="ECO:0000256" key="8">
    <source>
        <dbReference type="ARBA" id="ARBA00022777"/>
    </source>
</evidence>
<evidence type="ECO:0000256" key="3">
    <source>
        <dbReference type="ARBA" id="ARBA00012438"/>
    </source>
</evidence>
<comment type="catalytic activity">
    <reaction evidence="1">
        <text>ATP + protein L-histidine = ADP + protein N-phospho-L-histidine.</text>
        <dbReference type="EC" id="2.7.13.3"/>
    </reaction>
</comment>
<evidence type="ECO:0000256" key="1">
    <source>
        <dbReference type="ARBA" id="ARBA00000085"/>
    </source>
</evidence>
<feature type="transmembrane region" description="Helical" evidence="12">
    <location>
        <begin position="6"/>
        <end position="26"/>
    </location>
</feature>
<keyword evidence="6" id="KW-0808">Transferase</keyword>
<evidence type="ECO:0000313" key="15">
    <source>
        <dbReference type="Proteomes" id="UP000178109"/>
    </source>
</evidence>
<organism evidence="14 15">
    <name type="scientific">Candidatus Komeilibacteria bacterium RIFCSPLOWO2_02_FULL_48_11</name>
    <dbReference type="NCBI Taxonomy" id="1798553"/>
    <lineage>
        <taxon>Bacteria</taxon>
        <taxon>Candidatus Komeiliibacteriota</taxon>
    </lineage>
</organism>
<dbReference type="AlphaFoldDB" id="A0A1G2BVL2"/>
<dbReference type="PRINTS" id="PR00344">
    <property type="entry name" value="BCTRLSENSOR"/>
</dbReference>
<dbReference type="EC" id="2.7.13.3" evidence="3"/>
<dbReference type="InterPro" id="IPR005467">
    <property type="entry name" value="His_kinase_dom"/>
</dbReference>
<feature type="transmembrane region" description="Helical" evidence="12">
    <location>
        <begin position="139"/>
        <end position="157"/>
    </location>
</feature>
<dbReference type="PANTHER" id="PTHR43711:SF1">
    <property type="entry name" value="HISTIDINE KINASE 1"/>
    <property type="match status" value="1"/>
</dbReference>
<feature type="transmembrane region" description="Helical" evidence="12">
    <location>
        <begin position="68"/>
        <end position="88"/>
    </location>
</feature>
<keyword evidence="7" id="KW-0547">Nucleotide-binding</keyword>